<dbReference type="EMBL" id="JACAZE010000003">
    <property type="protein sequence ID" value="KAF7319619.1"/>
    <property type="molecule type" value="Genomic_DNA"/>
</dbReference>
<proteinExistence type="predicted"/>
<evidence type="ECO:0000256" key="1">
    <source>
        <dbReference type="SAM" id="MobiDB-lite"/>
    </source>
</evidence>
<gene>
    <name evidence="2" type="ORF">HMN09_00302300</name>
</gene>
<name>A0A8H6WI98_MYCCL</name>
<organism evidence="2 3">
    <name type="scientific">Mycena chlorophos</name>
    <name type="common">Agaric fungus</name>
    <name type="synonym">Agaricus chlorophos</name>
    <dbReference type="NCBI Taxonomy" id="658473"/>
    <lineage>
        <taxon>Eukaryota</taxon>
        <taxon>Fungi</taxon>
        <taxon>Dikarya</taxon>
        <taxon>Basidiomycota</taxon>
        <taxon>Agaricomycotina</taxon>
        <taxon>Agaricomycetes</taxon>
        <taxon>Agaricomycetidae</taxon>
        <taxon>Agaricales</taxon>
        <taxon>Marasmiineae</taxon>
        <taxon>Mycenaceae</taxon>
        <taxon>Mycena</taxon>
    </lineage>
</organism>
<accession>A0A8H6WI98</accession>
<feature type="region of interest" description="Disordered" evidence="1">
    <location>
        <begin position="89"/>
        <end position="135"/>
    </location>
</feature>
<keyword evidence="3" id="KW-1185">Reference proteome</keyword>
<reference evidence="2" key="1">
    <citation type="submission" date="2020-05" db="EMBL/GenBank/DDBJ databases">
        <title>Mycena genomes resolve the evolution of fungal bioluminescence.</title>
        <authorList>
            <person name="Tsai I.J."/>
        </authorList>
    </citation>
    <scope>NUCLEOTIDE SEQUENCE</scope>
    <source>
        <strain evidence="2">110903Hualien_Pintung</strain>
    </source>
</reference>
<feature type="compositionally biased region" description="Low complexity" evidence="1">
    <location>
        <begin position="115"/>
        <end position="129"/>
    </location>
</feature>
<comment type="caution">
    <text evidence="2">The sequence shown here is derived from an EMBL/GenBank/DDBJ whole genome shotgun (WGS) entry which is preliminary data.</text>
</comment>
<protein>
    <submittedName>
        <fullName evidence="2">Uncharacterized protein</fullName>
    </submittedName>
</protein>
<sequence>MRPERTGGRVRLEQQQAENEVGIEREWWWTSTRQATESTIEVLIEELVDWRATSNTVVKSSSPGQRRSCSFSVSTARAKSILWPLPDSTSCGATATGSGQSSHRAINGPQTTALRGSISSRPSPSPCRLPDSESRTRRNGAWVSILLGVQASPVRATSVGVPAPRMFVFRDRRSDTFFPVPALGEVVMCKADHALTVIRERSASGRLAIQSSEKNKTLLDLREIRRQVSRLTDWSCHVSSEHGLWLNPEEPRLRLDEPEGPTEKWRGEYRQQAASCTTTRGLPRIIEAVTTVARSPVSILLLVCLRLIIGRTHIYMHDSLVEKDDGEIIDAHEPPKRLFAAARSIVELDGPQKAQRWVKSYEMFATDLDGAVRSLSVYGSCADEKAALDRQLAKKITDDKLSWSTRARACRWSRDGHDRCADSLRRLFWVVEKTSSASKGGRTCNVMIGYDPRLRKLPIGQANAIEEDPFCSSKAADRPFTNLPRVELELGRLCLARHAGLGCCDCVACDLAKRRYGRGAIVVVDERAFNGRPMAPQVSRQITALAFHERDYSHLGVVATGGSDGSIVF</sequence>
<evidence type="ECO:0000313" key="3">
    <source>
        <dbReference type="Proteomes" id="UP000613580"/>
    </source>
</evidence>
<feature type="compositionally biased region" description="Polar residues" evidence="1">
    <location>
        <begin position="89"/>
        <end position="114"/>
    </location>
</feature>
<dbReference type="Proteomes" id="UP000613580">
    <property type="component" value="Unassembled WGS sequence"/>
</dbReference>
<evidence type="ECO:0000313" key="2">
    <source>
        <dbReference type="EMBL" id="KAF7319619.1"/>
    </source>
</evidence>
<dbReference type="AlphaFoldDB" id="A0A8H6WI98"/>